<dbReference type="Gene3D" id="6.10.250.3440">
    <property type="match status" value="1"/>
</dbReference>
<evidence type="ECO:0000313" key="9">
    <source>
        <dbReference type="EMBL" id="KGG52932.1"/>
    </source>
</evidence>
<dbReference type="GO" id="GO:0005840">
    <property type="term" value="C:ribosome"/>
    <property type="evidence" value="ECO:0007669"/>
    <property type="project" value="UniProtKB-KW"/>
</dbReference>
<sequence length="191" mass="21017">MLLGASENFRAKEAGGDVMDEKCRSKNGADSENRTLGRRRIREGSNRQRKGSIDKLKLKLHFARRAGRRLASYSAKGRTVAPRINIPKITSRNTVASAFRSVAEPLQKALFETAGETLAARANIDAVERKAMQHHQIAMILSSRQKALDALKEISPKLHALATDPSLIRNGVPLERRMLTMTPPAPDVAVS</sequence>
<evidence type="ECO:0000313" key="10">
    <source>
        <dbReference type="Proteomes" id="UP000029725"/>
    </source>
</evidence>
<dbReference type="Pfam" id="PF09812">
    <property type="entry name" value="MRP-L28"/>
    <property type="match status" value="1"/>
</dbReference>
<keyword evidence="6" id="KW-0687">Ribonucleoprotein</keyword>
<dbReference type="AlphaFoldDB" id="A0A098VVG5"/>
<keyword evidence="3" id="KW-0809">Transit peptide</keyword>
<evidence type="ECO:0000256" key="6">
    <source>
        <dbReference type="ARBA" id="ARBA00023274"/>
    </source>
</evidence>
<feature type="region of interest" description="Disordered" evidence="8">
    <location>
        <begin position="16"/>
        <end position="50"/>
    </location>
</feature>
<proteinExistence type="inferred from homology"/>
<evidence type="ECO:0000256" key="7">
    <source>
        <dbReference type="ARBA" id="ARBA00035192"/>
    </source>
</evidence>
<evidence type="ECO:0000256" key="5">
    <source>
        <dbReference type="ARBA" id="ARBA00023128"/>
    </source>
</evidence>
<dbReference type="InterPro" id="IPR019192">
    <property type="entry name" value="Ribosomal_mL40"/>
</dbReference>
<evidence type="ECO:0000256" key="8">
    <source>
        <dbReference type="SAM" id="MobiDB-lite"/>
    </source>
</evidence>
<gene>
    <name evidence="9" type="ORF">DI09_123p120</name>
</gene>
<dbReference type="EMBL" id="JMKJ01000026">
    <property type="protein sequence ID" value="KGG52932.1"/>
    <property type="molecule type" value="Genomic_DNA"/>
</dbReference>
<keyword evidence="5" id="KW-0496">Mitochondrion</keyword>
<keyword evidence="4" id="KW-0689">Ribosomal protein</keyword>
<dbReference type="VEuPathDB" id="MicrosporidiaDB:DI09_123p120"/>
<organism evidence="9 10">
    <name type="scientific">Mitosporidium daphniae</name>
    <dbReference type="NCBI Taxonomy" id="1485682"/>
    <lineage>
        <taxon>Eukaryota</taxon>
        <taxon>Fungi</taxon>
        <taxon>Fungi incertae sedis</taxon>
        <taxon>Microsporidia</taxon>
        <taxon>Mitosporidium</taxon>
    </lineage>
</organism>
<name>A0A098VVG5_9MICR</name>
<dbReference type="GeneID" id="25258185"/>
<evidence type="ECO:0000256" key="1">
    <source>
        <dbReference type="ARBA" id="ARBA00004173"/>
    </source>
</evidence>
<keyword evidence="10" id="KW-1185">Reference proteome</keyword>
<comment type="caution">
    <text evidence="9">The sequence shown here is derived from an EMBL/GenBank/DDBJ whole genome shotgun (WGS) entry which is preliminary data.</text>
</comment>
<dbReference type="HOGENOM" id="CLU_1421735_0_0_1"/>
<protein>
    <recommendedName>
        <fullName evidence="7">Large ribosomal subunit protein mL40</fullName>
    </recommendedName>
</protein>
<reference evidence="9 10" key="1">
    <citation type="submission" date="2014-04" db="EMBL/GenBank/DDBJ databases">
        <title>A new species of microsporidia sheds light on the evolution of extreme parasitism.</title>
        <authorList>
            <person name="Haag K.L."/>
            <person name="James T.Y."/>
            <person name="Larsson R."/>
            <person name="Schaer T.M."/>
            <person name="Refardt D."/>
            <person name="Pombert J.-F."/>
            <person name="Ebert D."/>
        </authorList>
    </citation>
    <scope>NUCLEOTIDE SEQUENCE [LARGE SCALE GENOMIC DNA]</scope>
    <source>
        <strain evidence="9 10">UGP3</strain>
        <tissue evidence="9">Spores</tissue>
    </source>
</reference>
<evidence type="ECO:0000256" key="3">
    <source>
        <dbReference type="ARBA" id="ARBA00022946"/>
    </source>
</evidence>
<comment type="similarity">
    <text evidence="2">Belongs to the mitochondrion-specific ribosomal protein mL40 family.</text>
</comment>
<evidence type="ECO:0000256" key="2">
    <source>
        <dbReference type="ARBA" id="ARBA00009360"/>
    </source>
</evidence>
<accession>A0A098VVG5</accession>
<dbReference type="GO" id="GO:1990904">
    <property type="term" value="C:ribonucleoprotein complex"/>
    <property type="evidence" value="ECO:0007669"/>
    <property type="project" value="UniProtKB-KW"/>
</dbReference>
<dbReference type="GO" id="GO:0005739">
    <property type="term" value="C:mitochondrion"/>
    <property type="evidence" value="ECO:0007669"/>
    <property type="project" value="UniProtKB-SubCell"/>
</dbReference>
<feature type="compositionally biased region" description="Basic and acidic residues" evidence="8">
    <location>
        <begin position="16"/>
        <end position="35"/>
    </location>
</feature>
<dbReference type="RefSeq" id="XP_013239368.1">
    <property type="nucleotide sequence ID" value="XM_013383914.1"/>
</dbReference>
<evidence type="ECO:0000256" key="4">
    <source>
        <dbReference type="ARBA" id="ARBA00022980"/>
    </source>
</evidence>
<dbReference type="Proteomes" id="UP000029725">
    <property type="component" value="Unassembled WGS sequence"/>
</dbReference>
<comment type="subcellular location">
    <subcellularLocation>
        <location evidence="1">Mitochondrion</location>
    </subcellularLocation>
</comment>